<reference evidence="1" key="2">
    <citation type="journal article" date="2023" name="Science">
        <title>Genomic signatures of disease resistance in endangered staghorn corals.</title>
        <authorList>
            <person name="Vollmer S.V."/>
            <person name="Selwyn J.D."/>
            <person name="Despard B.A."/>
            <person name="Roesel C.L."/>
        </authorList>
    </citation>
    <scope>NUCLEOTIDE SEQUENCE</scope>
    <source>
        <strain evidence="1">K2</strain>
    </source>
</reference>
<dbReference type="EMBL" id="JARQWQ010000090">
    <property type="protein sequence ID" value="KAK2552146.1"/>
    <property type="molecule type" value="Genomic_DNA"/>
</dbReference>
<proteinExistence type="predicted"/>
<organism evidence="1 2">
    <name type="scientific">Acropora cervicornis</name>
    <name type="common">Staghorn coral</name>
    <dbReference type="NCBI Taxonomy" id="6130"/>
    <lineage>
        <taxon>Eukaryota</taxon>
        <taxon>Metazoa</taxon>
        <taxon>Cnidaria</taxon>
        <taxon>Anthozoa</taxon>
        <taxon>Hexacorallia</taxon>
        <taxon>Scleractinia</taxon>
        <taxon>Astrocoeniina</taxon>
        <taxon>Acroporidae</taxon>
        <taxon>Acropora</taxon>
    </lineage>
</organism>
<dbReference type="Proteomes" id="UP001249851">
    <property type="component" value="Unassembled WGS sequence"/>
</dbReference>
<sequence length="107" mass="12107">MEKRKTTINDKMIQAGCLSVKVYSHGNYNPCSTNSLFQILGYRFPSKRNNSVHRRFITSPICCGFMKAANIPTEDKAIFQRFTLRPLHQGPHFKFAAPSTLKGNIAT</sequence>
<reference evidence="1" key="1">
    <citation type="journal article" date="2023" name="G3 (Bethesda)">
        <title>Whole genome assembly and annotation of the endangered Caribbean coral Acropora cervicornis.</title>
        <authorList>
            <person name="Selwyn J.D."/>
            <person name="Vollmer S.V."/>
        </authorList>
    </citation>
    <scope>NUCLEOTIDE SEQUENCE</scope>
    <source>
        <strain evidence="1">K2</strain>
    </source>
</reference>
<gene>
    <name evidence="1" type="ORF">P5673_026903</name>
</gene>
<evidence type="ECO:0000313" key="1">
    <source>
        <dbReference type="EMBL" id="KAK2552146.1"/>
    </source>
</evidence>
<dbReference type="AlphaFoldDB" id="A0AAD9Q001"/>
<keyword evidence="2" id="KW-1185">Reference proteome</keyword>
<name>A0AAD9Q001_ACRCE</name>
<accession>A0AAD9Q001</accession>
<comment type="caution">
    <text evidence="1">The sequence shown here is derived from an EMBL/GenBank/DDBJ whole genome shotgun (WGS) entry which is preliminary data.</text>
</comment>
<evidence type="ECO:0000313" key="2">
    <source>
        <dbReference type="Proteomes" id="UP001249851"/>
    </source>
</evidence>
<protein>
    <submittedName>
        <fullName evidence="1">Uncharacterized protein</fullName>
    </submittedName>
</protein>